<name>A0A401TZP1_CHIPU</name>
<proteinExistence type="predicted"/>
<feature type="compositionally biased region" description="Gly residues" evidence="2">
    <location>
        <begin position="23"/>
        <end position="32"/>
    </location>
</feature>
<reference evidence="3 4" key="1">
    <citation type="journal article" date="2018" name="Nat. Ecol. Evol.">
        <title>Shark genomes provide insights into elasmobranch evolution and the origin of vertebrates.</title>
        <authorList>
            <person name="Hara Y"/>
            <person name="Yamaguchi K"/>
            <person name="Onimaru K"/>
            <person name="Kadota M"/>
            <person name="Koyanagi M"/>
            <person name="Keeley SD"/>
            <person name="Tatsumi K"/>
            <person name="Tanaka K"/>
            <person name="Motone F"/>
            <person name="Kageyama Y"/>
            <person name="Nozu R"/>
            <person name="Adachi N"/>
            <person name="Nishimura O"/>
            <person name="Nakagawa R"/>
            <person name="Tanegashima C"/>
            <person name="Kiyatake I"/>
            <person name="Matsumoto R"/>
            <person name="Murakumo K"/>
            <person name="Nishida K"/>
            <person name="Terakita A"/>
            <person name="Kuratani S"/>
            <person name="Sato K"/>
            <person name="Hyodo S Kuraku.S."/>
        </authorList>
    </citation>
    <scope>NUCLEOTIDE SEQUENCE [LARGE SCALE GENOMIC DNA]</scope>
</reference>
<gene>
    <name evidence="3" type="ORF">chiPu_0032245</name>
</gene>
<feature type="region of interest" description="Disordered" evidence="2">
    <location>
        <begin position="1"/>
        <end position="50"/>
    </location>
</feature>
<dbReference type="AlphaFoldDB" id="A0A401TZP1"/>
<keyword evidence="4" id="KW-1185">Reference proteome</keyword>
<evidence type="ECO:0000313" key="4">
    <source>
        <dbReference type="Proteomes" id="UP000287033"/>
    </source>
</evidence>
<evidence type="ECO:0000256" key="2">
    <source>
        <dbReference type="SAM" id="MobiDB-lite"/>
    </source>
</evidence>
<comment type="caution">
    <text evidence="3">The sequence shown here is derived from an EMBL/GenBank/DDBJ whole genome shotgun (WGS) entry which is preliminary data.</text>
</comment>
<organism evidence="3 4">
    <name type="scientific">Chiloscyllium punctatum</name>
    <name type="common">Brownbanded bambooshark</name>
    <name type="synonym">Hemiscyllium punctatum</name>
    <dbReference type="NCBI Taxonomy" id="137246"/>
    <lineage>
        <taxon>Eukaryota</taxon>
        <taxon>Metazoa</taxon>
        <taxon>Chordata</taxon>
        <taxon>Craniata</taxon>
        <taxon>Vertebrata</taxon>
        <taxon>Chondrichthyes</taxon>
        <taxon>Elasmobranchii</taxon>
        <taxon>Galeomorphii</taxon>
        <taxon>Galeoidea</taxon>
        <taxon>Orectolobiformes</taxon>
        <taxon>Hemiscylliidae</taxon>
        <taxon>Chiloscyllium</taxon>
    </lineage>
</organism>
<dbReference type="Proteomes" id="UP000287033">
    <property type="component" value="Unassembled WGS sequence"/>
</dbReference>
<sequence>MLSQVEVKVAEEEEEEGSLPVGVGVGVNGGSPGDPSSPSHLQQDPYPSFSEQLRIAMAQSSKEQEDLERRWREEEEELQRILQLSLTDK</sequence>
<protein>
    <submittedName>
        <fullName evidence="3">Uncharacterized protein</fullName>
    </submittedName>
</protein>
<keyword evidence="1" id="KW-0175">Coiled coil</keyword>
<dbReference type="STRING" id="137246.A0A401TZP1"/>
<accession>A0A401TZP1</accession>
<evidence type="ECO:0000313" key="3">
    <source>
        <dbReference type="EMBL" id="GCC48112.1"/>
    </source>
</evidence>
<evidence type="ECO:0000256" key="1">
    <source>
        <dbReference type="SAM" id="Coils"/>
    </source>
</evidence>
<feature type="coiled-coil region" evidence="1">
    <location>
        <begin position="50"/>
        <end position="84"/>
    </location>
</feature>
<dbReference type="EMBL" id="BEZZ01231386">
    <property type="protein sequence ID" value="GCC48112.1"/>
    <property type="molecule type" value="Genomic_DNA"/>
</dbReference>